<dbReference type="Proteomes" id="UP000609531">
    <property type="component" value="Unassembled WGS sequence"/>
</dbReference>
<dbReference type="EMBL" id="JAEKJA010000037">
    <property type="protein sequence ID" value="MBJ3778725.1"/>
    <property type="molecule type" value="Genomic_DNA"/>
</dbReference>
<evidence type="ECO:0000259" key="7">
    <source>
        <dbReference type="Pfam" id="PF25954"/>
    </source>
</evidence>
<feature type="domain" description="CusB-like beta-barrel" evidence="7">
    <location>
        <begin position="252"/>
        <end position="325"/>
    </location>
</feature>
<protein>
    <submittedName>
        <fullName evidence="8">Efflux RND transporter periplasmic adaptor subunit</fullName>
    </submittedName>
</protein>
<evidence type="ECO:0000256" key="3">
    <source>
        <dbReference type="ARBA" id="ARBA00023054"/>
    </source>
</evidence>
<dbReference type="SUPFAM" id="SSF111369">
    <property type="entry name" value="HlyD-like secretion proteins"/>
    <property type="match status" value="1"/>
</dbReference>
<feature type="domain" description="Multidrug resistance protein MdtA-like barrel-sandwich hybrid" evidence="6">
    <location>
        <begin position="86"/>
        <end position="239"/>
    </location>
</feature>
<dbReference type="NCBIfam" id="TIGR01730">
    <property type="entry name" value="RND_mfp"/>
    <property type="match status" value="1"/>
</dbReference>
<evidence type="ECO:0000256" key="4">
    <source>
        <dbReference type="SAM" id="Coils"/>
    </source>
</evidence>
<dbReference type="GO" id="GO:0022857">
    <property type="term" value="F:transmembrane transporter activity"/>
    <property type="evidence" value="ECO:0007669"/>
    <property type="project" value="InterPro"/>
</dbReference>
<dbReference type="InterPro" id="IPR006143">
    <property type="entry name" value="RND_pump_MFP"/>
</dbReference>
<dbReference type="InterPro" id="IPR058625">
    <property type="entry name" value="MdtA-like_BSH"/>
</dbReference>
<evidence type="ECO:0000259" key="6">
    <source>
        <dbReference type="Pfam" id="PF25917"/>
    </source>
</evidence>
<dbReference type="PANTHER" id="PTHR32347:SF14">
    <property type="entry name" value="EFFLUX SYSTEM COMPONENT YKNX-RELATED"/>
    <property type="match status" value="1"/>
</dbReference>
<comment type="similarity">
    <text evidence="2">Belongs to the membrane fusion protein (MFP) (TC 8.A.1) family.</text>
</comment>
<feature type="transmembrane region" description="Helical" evidence="5">
    <location>
        <begin position="33"/>
        <end position="54"/>
    </location>
</feature>
<dbReference type="InterPro" id="IPR050465">
    <property type="entry name" value="UPF0194_transport"/>
</dbReference>
<dbReference type="Gene3D" id="2.40.50.100">
    <property type="match status" value="2"/>
</dbReference>
<keyword evidence="5" id="KW-1133">Transmembrane helix</keyword>
<name>A0A934IVD5_9HYPH</name>
<keyword evidence="5" id="KW-0812">Transmembrane</keyword>
<evidence type="ECO:0000313" key="8">
    <source>
        <dbReference type="EMBL" id="MBJ3778725.1"/>
    </source>
</evidence>
<dbReference type="AlphaFoldDB" id="A0A934IVD5"/>
<evidence type="ECO:0000313" key="9">
    <source>
        <dbReference type="Proteomes" id="UP000609531"/>
    </source>
</evidence>
<dbReference type="Gene3D" id="2.40.30.170">
    <property type="match status" value="1"/>
</dbReference>
<reference evidence="8" key="1">
    <citation type="submission" date="2020-12" db="EMBL/GenBank/DDBJ databases">
        <title>Bacterial taxonomy.</title>
        <authorList>
            <person name="Pan X."/>
        </authorList>
    </citation>
    <scope>NUCLEOTIDE SEQUENCE</scope>
    <source>
        <strain evidence="8">B2012</strain>
    </source>
</reference>
<keyword evidence="9" id="KW-1185">Reference proteome</keyword>
<accession>A0A934IVD5</accession>
<gene>
    <name evidence="8" type="ORF">JCR33_23700</name>
</gene>
<organism evidence="8 9">
    <name type="scientific">Acuticoccus mangrovi</name>
    <dbReference type="NCBI Taxonomy" id="2796142"/>
    <lineage>
        <taxon>Bacteria</taxon>
        <taxon>Pseudomonadati</taxon>
        <taxon>Pseudomonadota</taxon>
        <taxon>Alphaproteobacteria</taxon>
        <taxon>Hyphomicrobiales</taxon>
        <taxon>Amorphaceae</taxon>
        <taxon>Acuticoccus</taxon>
    </lineage>
</organism>
<keyword evidence="3 4" id="KW-0175">Coiled coil</keyword>
<evidence type="ECO:0000256" key="1">
    <source>
        <dbReference type="ARBA" id="ARBA00004196"/>
    </source>
</evidence>
<dbReference type="Pfam" id="PF25954">
    <property type="entry name" value="Beta-barrel_RND_2"/>
    <property type="match status" value="1"/>
</dbReference>
<keyword evidence="5" id="KW-0472">Membrane</keyword>
<dbReference type="GO" id="GO:0016020">
    <property type="term" value="C:membrane"/>
    <property type="evidence" value="ECO:0007669"/>
    <property type="project" value="InterPro"/>
</dbReference>
<dbReference type="InterPro" id="IPR058792">
    <property type="entry name" value="Beta-barrel_RND_2"/>
</dbReference>
<evidence type="ECO:0000256" key="5">
    <source>
        <dbReference type="SAM" id="Phobius"/>
    </source>
</evidence>
<sequence length="432" mass="45763">MNMQYTPEIDPELAKTLDLNGSVAARRRGRRRVVLALVVLLAVVGVGLLMSGAWDGGTTVGYETEPVRRGSLTQTVTATGSVEPTNQVDVSSELSGIVRKVLVDYNDSVKEGEVLAVLDTDKLTAEVRSAKASLAVKEAQVIDAEATVAETKQALARSRTLSERKITSTATLEEADAKYKRAEAALAVSKAEVDVAKAALETAETNLSKASILSPISGVVISRDIDPGQTVAASLEAPVLFTIAEDLSSMQLEVDIDEADVGVVEDGQASTFTVEAFRDRTFPGEVEEIRLAPETVNDVVTYTGVIRVQNPDLVLRPGMTATADIVVSHDENALLIPNKALRFRPPATEAAAGANGDDRGFLDFLMPRPPRQAKIEAVAEPTGDERTVYVLKNGEPEAVTVHIGASDGTLTAVTGPLEEGDPLVIAQRAAGR</sequence>
<comment type="caution">
    <text evidence="8">The sequence shown here is derived from an EMBL/GenBank/DDBJ whole genome shotgun (WGS) entry which is preliminary data.</text>
</comment>
<feature type="coiled-coil region" evidence="4">
    <location>
        <begin position="172"/>
        <end position="206"/>
    </location>
</feature>
<dbReference type="Pfam" id="PF25917">
    <property type="entry name" value="BSH_RND"/>
    <property type="match status" value="1"/>
</dbReference>
<comment type="subcellular location">
    <subcellularLocation>
        <location evidence="1">Cell envelope</location>
    </subcellularLocation>
</comment>
<dbReference type="RefSeq" id="WP_198884628.1">
    <property type="nucleotide sequence ID" value="NZ_JAEKJA010000037.1"/>
</dbReference>
<dbReference type="GO" id="GO:0030313">
    <property type="term" value="C:cell envelope"/>
    <property type="evidence" value="ECO:0007669"/>
    <property type="project" value="UniProtKB-SubCell"/>
</dbReference>
<dbReference type="PANTHER" id="PTHR32347">
    <property type="entry name" value="EFFLUX SYSTEM COMPONENT YKNX-RELATED"/>
    <property type="match status" value="1"/>
</dbReference>
<evidence type="ECO:0000256" key="2">
    <source>
        <dbReference type="ARBA" id="ARBA00009477"/>
    </source>
</evidence>
<proteinExistence type="inferred from homology"/>